<feature type="compositionally biased region" description="Basic and acidic residues" evidence="1">
    <location>
        <begin position="102"/>
        <end position="115"/>
    </location>
</feature>
<name>A0ABY7D6H5_9BASI</name>
<dbReference type="RefSeq" id="XP_053028784.1">
    <property type="nucleotide sequence ID" value="XM_053164811.1"/>
</dbReference>
<reference evidence="2" key="1">
    <citation type="submission" date="2022-10" db="EMBL/GenBank/DDBJ databases">
        <title>Puccinia triticina Genome sequencing and assembly.</title>
        <authorList>
            <person name="Li C."/>
        </authorList>
    </citation>
    <scope>NUCLEOTIDE SEQUENCE</scope>
    <source>
        <strain evidence="2">Pt15</strain>
    </source>
</reference>
<feature type="compositionally biased region" description="Low complexity" evidence="1">
    <location>
        <begin position="80"/>
        <end position="99"/>
    </location>
</feature>
<protein>
    <submittedName>
        <fullName evidence="2">Uncharacterized protein</fullName>
    </submittedName>
</protein>
<evidence type="ECO:0000313" key="3">
    <source>
        <dbReference type="Proteomes" id="UP001164743"/>
    </source>
</evidence>
<evidence type="ECO:0000313" key="2">
    <source>
        <dbReference type="EMBL" id="WAQ93229.1"/>
    </source>
</evidence>
<accession>A0ABY7D6H5</accession>
<dbReference type="EMBL" id="CP110438">
    <property type="protein sequence ID" value="WAQ93229.1"/>
    <property type="molecule type" value="Genomic_DNA"/>
</dbReference>
<evidence type="ECO:0000256" key="1">
    <source>
        <dbReference type="SAM" id="MobiDB-lite"/>
    </source>
</evidence>
<keyword evidence="3" id="KW-1185">Reference proteome</keyword>
<gene>
    <name evidence="2" type="ORF">PtA15_18A287</name>
</gene>
<feature type="region of interest" description="Disordered" evidence="1">
    <location>
        <begin position="43"/>
        <end position="115"/>
    </location>
</feature>
<organism evidence="2 3">
    <name type="scientific">Puccinia triticina</name>
    <dbReference type="NCBI Taxonomy" id="208348"/>
    <lineage>
        <taxon>Eukaryota</taxon>
        <taxon>Fungi</taxon>
        <taxon>Dikarya</taxon>
        <taxon>Basidiomycota</taxon>
        <taxon>Pucciniomycotina</taxon>
        <taxon>Pucciniomycetes</taxon>
        <taxon>Pucciniales</taxon>
        <taxon>Pucciniaceae</taxon>
        <taxon>Puccinia</taxon>
    </lineage>
</organism>
<proteinExistence type="predicted"/>
<dbReference type="GeneID" id="77805706"/>
<dbReference type="Proteomes" id="UP001164743">
    <property type="component" value="Chromosome 18A"/>
</dbReference>
<sequence length="240" mass="25266">MPIGLFQMYHIAAAPAALIFFPGAPFGKKGALAQFHLPKSQDFNGAGGRNGDRKCMAPVAAEPTTDPQPAEDAAPASPQAPAVEAVKASPAKAAAAPAETPEEAKVEKKEKSPKDLAKLAQQFSSRLFGAVGKKKKEPTKKPEPTQEEEAESAAPAEVSTLSPSARGAVAEQLSSAPLARARLQRRPADSCQHYARGLAGGHQARPCDRSRRMILPSAFDASLFPSCPGFPLYSTRSSLR</sequence>
<feature type="region of interest" description="Disordered" evidence="1">
    <location>
        <begin position="127"/>
        <end position="167"/>
    </location>
</feature>